<organism evidence="1 2">
    <name type="scientific">Artomyces pyxidatus</name>
    <dbReference type="NCBI Taxonomy" id="48021"/>
    <lineage>
        <taxon>Eukaryota</taxon>
        <taxon>Fungi</taxon>
        <taxon>Dikarya</taxon>
        <taxon>Basidiomycota</taxon>
        <taxon>Agaricomycotina</taxon>
        <taxon>Agaricomycetes</taxon>
        <taxon>Russulales</taxon>
        <taxon>Auriscalpiaceae</taxon>
        <taxon>Artomyces</taxon>
    </lineage>
</organism>
<sequence length="774" mass="86067">MTTKVHKNSLNITLTESAVFLRAVDFSGRRHAHDNAPPSMLRGLLTLSLAKPTRISSIEVELQGTAVTTWPEATGVRLTDVEETRKLFSASQVFFHAQSTPSSSRRTLSVGPGLSFYRDEFENAMVSGDHDHVADDPHPRGRDRVRRRLSADHTMFQRDPVLLHHSPRSPTPMYSPEYPPPPEESMVHPVIPSRENSSVRSPLSAHSSVSQFTPISRPPGSDYESRSLSQPPSRPSSRPNSRATSSTRVPFSGSSLRSPIDGELSRTVSSEEDRSGYTDTQPSSVMDSPVNQLSSPTHGRREPSADDHRGRRNARFSLASVSSNILDAVKERMRSSSPAVDKTLSSKDKDNGHGNILEQEKDTYPGLHTFARVGEVLGLDGEEHKEFGDGWREFKKGTYTFPISFSIPSNMPPTLQCEYGSVSWRLKASVHRPGAFTTKLMASRDVILVASPSEDDTEDTENIVVERFWDDQMQYLLSISGRMFSIGGTIPIDVSFLPMSKMKLYRLSVSLDERVDYYIHMKQTSCSDTTNRFSLLSLKYEDKYTPILPLDSDDPRAFEQSPLHDIINSHDDPSEVASSLMGPGPWSFHFDLQLPTECGLLHFTNKNKKGNIQINHTLRIVMRVERGDDLYIDPKTGKRKQFDIVVQTPVHILSCLSNSQRTSLPRYSESLDDAVPTISPCSCRIKRIPRHAMPSLPPAAPLLHPPQPIARAGSHLSNNSNESVPPVPEEDMDAVTSASMYATNLMYERLITGQQSEMGELPPAYEAIAGSPVR</sequence>
<gene>
    <name evidence="1" type="ORF">BV25DRAFT_807582</name>
</gene>
<reference evidence="1" key="1">
    <citation type="submission" date="2021-03" db="EMBL/GenBank/DDBJ databases">
        <authorList>
            <consortium name="DOE Joint Genome Institute"/>
            <person name="Ahrendt S."/>
            <person name="Looney B.P."/>
            <person name="Miyauchi S."/>
            <person name="Morin E."/>
            <person name="Drula E."/>
            <person name="Courty P.E."/>
            <person name="Chicoki N."/>
            <person name="Fauchery L."/>
            <person name="Kohler A."/>
            <person name="Kuo A."/>
            <person name="Labutti K."/>
            <person name="Pangilinan J."/>
            <person name="Lipzen A."/>
            <person name="Riley R."/>
            <person name="Andreopoulos W."/>
            <person name="He G."/>
            <person name="Johnson J."/>
            <person name="Barry K.W."/>
            <person name="Grigoriev I.V."/>
            <person name="Nagy L."/>
            <person name="Hibbett D."/>
            <person name="Henrissat B."/>
            <person name="Matheny P.B."/>
            <person name="Labbe J."/>
            <person name="Martin F."/>
        </authorList>
    </citation>
    <scope>NUCLEOTIDE SEQUENCE</scope>
    <source>
        <strain evidence="1">HHB10654</strain>
    </source>
</reference>
<reference evidence="1" key="2">
    <citation type="journal article" date="2022" name="New Phytol.">
        <title>Evolutionary transition to the ectomycorrhizal habit in the genomes of a hyperdiverse lineage of mushroom-forming fungi.</title>
        <authorList>
            <person name="Looney B."/>
            <person name="Miyauchi S."/>
            <person name="Morin E."/>
            <person name="Drula E."/>
            <person name="Courty P.E."/>
            <person name="Kohler A."/>
            <person name="Kuo A."/>
            <person name="LaButti K."/>
            <person name="Pangilinan J."/>
            <person name="Lipzen A."/>
            <person name="Riley R."/>
            <person name="Andreopoulos W."/>
            <person name="He G."/>
            <person name="Johnson J."/>
            <person name="Nolan M."/>
            <person name="Tritt A."/>
            <person name="Barry K.W."/>
            <person name="Grigoriev I.V."/>
            <person name="Nagy L.G."/>
            <person name="Hibbett D."/>
            <person name="Henrissat B."/>
            <person name="Matheny P.B."/>
            <person name="Labbe J."/>
            <person name="Martin F.M."/>
        </authorList>
    </citation>
    <scope>NUCLEOTIDE SEQUENCE</scope>
    <source>
        <strain evidence="1">HHB10654</strain>
    </source>
</reference>
<comment type="caution">
    <text evidence="1">The sequence shown here is derived from an EMBL/GenBank/DDBJ whole genome shotgun (WGS) entry which is preliminary data.</text>
</comment>
<dbReference type="Proteomes" id="UP000814140">
    <property type="component" value="Unassembled WGS sequence"/>
</dbReference>
<proteinExistence type="predicted"/>
<name>A0ACB8SYH3_9AGAM</name>
<evidence type="ECO:0000313" key="2">
    <source>
        <dbReference type="Proteomes" id="UP000814140"/>
    </source>
</evidence>
<accession>A0ACB8SYH3</accession>
<dbReference type="EMBL" id="MU277214">
    <property type="protein sequence ID" value="KAI0061210.1"/>
    <property type="molecule type" value="Genomic_DNA"/>
</dbReference>
<evidence type="ECO:0000313" key="1">
    <source>
        <dbReference type="EMBL" id="KAI0061210.1"/>
    </source>
</evidence>
<protein>
    <submittedName>
        <fullName evidence="1">Uncharacterized protein</fullName>
    </submittedName>
</protein>
<keyword evidence="2" id="KW-1185">Reference proteome</keyword>